<protein>
    <submittedName>
        <fullName evidence="2">Uncharacterized protein</fullName>
    </submittedName>
</protein>
<evidence type="ECO:0000313" key="3">
    <source>
        <dbReference type="Proteomes" id="UP001054945"/>
    </source>
</evidence>
<dbReference type="EMBL" id="BPLR01000929">
    <property type="protein sequence ID" value="GIY98449.1"/>
    <property type="molecule type" value="Genomic_DNA"/>
</dbReference>
<evidence type="ECO:0000256" key="1">
    <source>
        <dbReference type="SAM" id="MobiDB-lite"/>
    </source>
</evidence>
<comment type="caution">
    <text evidence="2">The sequence shown here is derived from an EMBL/GenBank/DDBJ whole genome shotgun (WGS) entry which is preliminary data.</text>
</comment>
<keyword evidence="3" id="KW-1185">Reference proteome</keyword>
<accession>A0AAV4XX41</accession>
<reference evidence="2 3" key="1">
    <citation type="submission" date="2021-06" db="EMBL/GenBank/DDBJ databases">
        <title>Caerostris extrusa draft genome.</title>
        <authorList>
            <person name="Kono N."/>
            <person name="Arakawa K."/>
        </authorList>
    </citation>
    <scope>NUCLEOTIDE SEQUENCE [LARGE SCALE GENOMIC DNA]</scope>
</reference>
<feature type="region of interest" description="Disordered" evidence="1">
    <location>
        <begin position="77"/>
        <end position="107"/>
    </location>
</feature>
<proteinExistence type="predicted"/>
<evidence type="ECO:0000313" key="2">
    <source>
        <dbReference type="EMBL" id="GIY98449.1"/>
    </source>
</evidence>
<name>A0AAV4XX41_CAEEX</name>
<sequence>MPRNNKSHPSCGISPAPVRVAMETKFYVKITNATRLLLLCPQQNEHKWFSAKQYHLVCFSLDELKVATHDAEDDFERRFNSKSTKKTPFLEQGLKSSGETSKNEGKD</sequence>
<dbReference type="AlphaFoldDB" id="A0AAV4XX41"/>
<gene>
    <name evidence="2" type="ORF">CEXT_385971</name>
</gene>
<organism evidence="2 3">
    <name type="scientific">Caerostris extrusa</name>
    <name type="common">Bark spider</name>
    <name type="synonym">Caerostris bankana</name>
    <dbReference type="NCBI Taxonomy" id="172846"/>
    <lineage>
        <taxon>Eukaryota</taxon>
        <taxon>Metazoa</taxon>
        <taxon>Ecdysozoa</taxon>
        <taxon>Arthropoda</taxon>
        <taxon>Chelicerata</taxon>
        <taxon>Arachnida</taxon>
        <taxon>Araneae</taxon>
        <taxon>Araneomorphae</taxon>
        <taxon>Entelegynae</taxon>
        <taxon>Araneoidea</taxon>
        <taxon>Araneidae</taxon>
        <taxon>Caerostris</taxon>
    </lineage>
</organism>
<dbReference type="Proteomes" id="UP001054945">
    <property type="component" value="Unassembled WGS sequence"/>
</dbReference>